<evidence type="ECO:0000256" key="2">
    <source>
        <dbReference type="ARBA" id="ARBA00022472"/>
    </source>
</evidence>
<dbReference type="FunFam" id="1.25.70.10:FF:000001">
    <property type="entry name" value="Mitochondrial transcription termination factor-like"/>
    <property type="match status" value="1"/>
</dbReference>
<keyword evidence="5" id="KW-1185">Reference proteome</keyword>
<dbReference type="InterPro" id="IPR003690">
    <property type="entry name" value="MTERF"/>
</dbReference>
<evidence type="ECO:0000313" key="4">
    <source>
        <dbReference type="EMBL" id="KAF5731468.1"/>
    </source>
</evidence>
<dbReference type="InParanoid" id="A0A7J7CBE9"/>
<dbReference type="PANTHER" id="PTHR13068:SF133">
    <property type="entry name" value="MITOCHONDRIAL TRANSCRIPTION TERMINATION FACTOR FAMILY PROTEIN"/>
    <property type="match status" value="1"/>
</dbReference>
<keyword evidence="2" id="KW-0806">Transcription termination</keyword>
<sequence length="419" mass="47713">MIVYPIRHGSYPELSSFQTAVLSDFLSSAFRKALPLRLQEIYNRRSETRSLFVSVKNQSTENVVKSKASTKKQPRLEEDSSTVTYLINSCGLSPESAILASQKVQFQNLVKPESVLALLSDFGFSKTQISSIVRKRPLLLLADPVNTLLPKLEFLRSIGISKSDLARTLSADATLLTRSLENQIIPSYNFLKSVLLTDERIVSSMKRTTWIFLEDPSKNLVPNITRLSELGVPQSCIILLLTHFPEAVMQKHEQFSKIVDEVKEMGFDVKKTTFVLAVHALSGKGNKSTWERCYEVYKRWGWSHDMILEAFRKHPHCMMLSEGKIMKGMDFLVNKMGYPSQVIAQFPMGLFFSLERRIIPRCRVIQVLSSKRLIKDGLSLASFLVPVEKCFLERFVNKYYAEIPQLLSVYEGKLNPEDV</sequence>
<evidence type="ECO:0000256" key="1">
    <source>
        <dbReference type="ARBA" id="ARBA00007692"/>
    </source>
</evidence>
<proteinExistence type="inferred from homology"/>
<name>A0A7J7CBE9_TRIWF</name>
<dbReference type="AlphaFoldDB" id="A0A7J7CBE9"/>
<dbReference type="GO" id="GO:0006353">
    <property type="term" value="P:DNA-templated transcription termination"/>
    <property type="evidence" value="ECO:0007669"/>
    <property type="project" value="UniProtKB-KW"/>
</dbReference>
<dbReference type="PANTHER" id="PTHR13068">
    <property type="entry name" value="CGI-12 PROTEIN-RELATED"/>
    <property type="match status" value="1"/>
</dbReference>
<evidence type="ECO:0000256" key="3">
    <source>
        <dbReference type="ARBA" id="ARBA00022946"/>
    </source>
</evidence>
<organism evidence="4 5">
    <name type="scientific">Tripterygium wilfordii</name>
    <name type="common">Thunder God vine</name>
    <dbReference type="NCBI Taxonomy" id="458696"/>
    <lineage>
        <taxon>Eukaryota</taxon>
        <taxon>Viridiplantae</taxon>
        <taxon>Streptophyta</taxon>
        <taxon>Embryophyta</taxon>
        <taxon>Tracheophyta</taxon>
        <taxon>Spermatophyta</taxon>
        <taxon>Magnoliopsida</taxon>
        <taxon>eudicotyledons</taxon>
        <taxon>Gunneridae</taxon>
        <taxon>Pentapetalae</taxon>
        <taxon>rosids</taxon>
        <taxon>fabids</taxon>
        <taxon>Celastrales</taxon>
        <taxon>Celastraceae</taxon>
        <taxon>Tripterygium</taxon>
    </lineage>
</organism>
<evidence type="ECO:0000313" key="5">
    <source>
        <dbReference type="Proteomes" id="UP000593562"/>
    </source>
</evidence>
<keyword evidence="2" id="KW-0805">Transcription regulation</keyword>
<protein>
    <submittedName>
        <fullName evidence="4">Mitochondrial transcription termination factor family protein</fullName>
    </submittedName>
</protein>
<dbReference type="Proteomes" id="UP000593562">
    <property type="component" value="Unassembled WGS sequence"/>
</dbReference>
<dbReference type="FunCoup" id="A0A7J7CBE9">
    <property type="interactions" value="411"/>
</dbReference>
<dbReference type="Pfam" id="PF02536">
    <property type="entry name" value="mTERF"/>
    <property type="match status" value="2"/>
</dbReference>
<dbReference type="Gene3D" id="1.25.70.10">
    <property type="entry name" value="Transcription termination factor 3, mitochondrial"/>
    <property type="match status" value="1"/>
</dbReference>
<dbReference type="EMBL" id="JAAARO010000018">
    <property type="protein sequence ID" value="KAF5731468.1"/>
    <property type="molecule type" value="Genomic_DNA"/>
</dbReference>
<reference evidence="4 5" key="1">
    <citation type="journal article" date="2020" name="Nat. Commun.">
        <title>Genome of Tripterygium wilfordii and identification of cytochrome P450 involved in triptolide biosynthesis.</title>
        <authorList>
            <person name="Tu L."/>
            <person name="Su P."/>
            <person name="Zhang Z."/>
            <person name="Gao L."/>
            <person name="Wang J."/>
            <person name="Hu T."/>
            <person name="Zhou J."/>
            <person name="Zhang Y."/>
            <person name="Zhao Y."/>
            <person name="Liu Y."/>
            <person name="Song Y."/>
            <person name="Tong Y."/>
            <person name="Lu Y."/>
            <person name="Yang J."/>
            <person name="Xu C."/>
            <person name="Jia M."/>
            <person name="Peters R.J."/>
            <person name="Huang L."/>
            <person name="Gao W."/>
        </authorList>
    </citation>
    <scope>NUCLEOTIDE SEQUENCE [LARGE SCALE GENOMIC DNA]</scope>
    <source>
        <strain evidence="5">cv. XIE 37</strain>
        <tissue evidence="4">Leaf</tissue>
    </source>
</reference>
<dbReference type="OrthoDB" id="637682at2759"/>
<dbReference type="InterPro" id="IPR038538">
    <property type="entry name" value="MTERF_sf"/>
</dbReference>
<keyword evidence="2" id="KW-0804">Transcription</keyword>
<comment type="similarity">
    <text evidence="1">Belongs to the mTERF family.</text>
</comment>
<dbReference type="SMART" id="SM00733">
    <property type="entry name" value="Mterf"/>
    <property type="match status" value="6"/>
</dbReference>
<accession>A0A7J7CBE9</accession>
<gene>
    <name evidence="4" type="ORF">HS088_TW18G00146</name>
</gene>
<keyword evidence="3" id="KW-0809">Transit peptide</keyword>
<comment type="caution">
    <text evidence="4">The sequence shown here is derived from an EMBL/GenBank/DDBJ whole genome shotgun (WGS) entry which is preliminary data.</text>
</comment>
<dbReference type="GO" id="GO:0003676">
    <property type="term" value="F:nucleic acid binding"/>
    <property type="evidence" value="ECO:0007669"/>
    <property type="project" value="InterPro"/>
</dbReference>